<organism evidence="1">
    <name type="scientific">viral metagenome</name>
    <dbReference type="NCBI Taxonomy" id="1070528"/>
    <lineage>
        <taxon>unclassified sequences</taxon>
        <taxon>metagenomes</taxon>
        <taxon>organismal metagenomes</taxon>
    </lineage>
</organism>
<protein>
    <submittedName>
        <fullName evidence="1">Uncharacterized protein</fullName>
    </submittedName>
</protein>
<accession>A0A6C0KFG1</accession>
<dbReference type="EMBL" id="MN740848">
    <property type="protein sequence ID" value="QHU15058.1"/>
    <property type="molecule type" value="Genomic_DNA"/>
</dbReference>
<proteinExistence type="predicted"/>
<name>A0A6C0KFG1_9ZZZZ</name>
<sequence length="126" mass="14389">MGIWTTNAGKSYKVNIRQDQIKAMKAAGARFCWFRDNPGINNENNEIYYEDGKDEQGKSHRILKQGITVTCENGDRITGYVSHMVAGHSCMGTDIGDWFIIQEGTYPTHYHIQHSVDEDDVYIEEL</sequence>
<evidence type="ECO:0000313" key="1">
    <source>
        <dbReference type="EMBL" id="QHU15058.1"/>
    </source>
</evidence>
<reference evidence="1" key="1">
    <citation type="journal article" date="2020" name="Nature">
        <title>Giant virus diversity and host interactions through global metagenomics.</title>
        <authorList>
            <person name="Schulz F."/>
            <person name="Roux S."/>
            <person name="Paez-Espino D."/>
            <person name="Jungbluth S."/>
            <person name="Walsh D.A."/>
            <person name="Denef V.J."/>
            <person name="McMahon K.D."/>
            <person name="Konstantinidis K.T."/>
            <person name="Eloe-Fadrosh E.A."/>
            <person name="Kyrpides N.C."/>
            <person name="Woyke T."/>
        </authorList>
    </citation>
    <scope>NUCLEOTIDE SEQUENCE</scope>
    <source>
        <strain evidence="1">GVMAG-S-1102244-55</strain>
    </source>
</reference>
<dbReference type="AlphaFoldDB" id="A0A6C0KFG1"/>